<name>A0ABW3BGS2_9ACTN</name>
<dbReference type="PIRSF" id="PIRSF001365">
    <property type="entry name" value="DHDPS"/>
    <property type="match status" value="1"/>
</dbReference>
<dbReference type="InterPro" id="IPR002220">
    <property type="entry name" value="DapA-like"/>
</dbReference>
<dbReference type="SMART" id="SM01130">
    <property type="entry name" value="DHDPS"/>
    <property type="match status" value="1"/>
</dbReference>
<dbReference type="HAMAP" id="MF_00694">
    <property type="entry name" value="KDGDH"/>
    <property type="match status" value="1"/>
</dbReference>
<dbReference type="PANTHER" id="PTHR12128:SF19">
    <property type="entry name" value="5-DEHYDRO-4-DEOXYGLUCARATE DEHYDRATASE 2-RELATED"/>
    <property type="match status" value="1"/>
</dbReference>
<comment type="catalytic activity">
    <reaction evidence="1 5">
        <text>5-dehydro-4-deoxy-D-glucarate + H(+) = 2,5-dioxopentanoate + CO2 + H2O</text>
        <dbReference type="Rhea" id="RHEA:24608"/>
        <dbReference type="ChEBI" id="CHEBI:15377"/>
        <dbReference type="ChEBI" id="CHEBI:15378"/>
        <dbReference type="ChEBI" id="CHEBI:16526"/>
        <dbReference type="ChEBI" id="CHEBI:42819"/>
        <dbReference type="ChEBI" id="CHEBI:58136"/>
        <dbReference type="EC" id="4.2.1.41"/>
    </reaction>
</comment>
<dbReference type="InterPro" id="IPR013785">
    <property type="entry name" value="Aldolase_TIM"/>
</dbReference>
<dbReference type="SUPFAM" id="SSF51569">
    <property type="entry name" value="Aldolase"/>
    <property type="match status" value="1"/>
</dbReference>
<evidence type="ECO:0000256" key="6">
    <source>
        <dbReference type="PIRNR" id="PIRNR001365"/>
    </source>
</evidence>
<dbReference type="PANTHER" id="PTHR12128">
    <property type="entry name" value="DIHYDRODIPICOLINATE SYNTHASE"/>
    <property type="match status" value="1"/>
</dbReference>
<reference evidence="8" key="1">
    <citation type="journal article" date="2019" name="Int. J. Syst. Evol. Microbiol.">
        <title>The Global Catalogue of Microorganisms (GCM) 10K type strain sequencing project: providing services to taxonomists for standard genome sequencing and annotation.</title>
        <authorList>
            <consortium name="The Broad Institute Genomics Platform"/>
            <consortium name="The Broad Institute Genome Sequencing Center for Infectious Disease"/>
            <person name="Wu L."/>
            <person name="Ma J."/>
        </authorList>
    </citation>
    <scope>NUCLEOTIDE SEQUENCE [LARGE SCALE GENOMIC DNA]</scope>
    <source>
        <strain evidence="8">CCUG 63369</strain>
    </source>
</reference>
<evidence type="ECO:0000256" key="4">
    <source>
        <dbReference type="ARBA" id="ARBA00023239"/>
    </source>
</evidence>
<dbReference type="Pfam" id="PF00701">
    <property type="entry name" value="DHDPS"/>
    <property type="match status" value="1"/>
</dbReference>
<keyword evidence="8" id="KW-1185">Reference proteome</keyword>
<dbReference type="GO" id="GO:0047448">
    <property type="term" value="F:5-dehydro-4-deoxyglucarate dehydratase activity"/>
    <property type="evidence" value="ECO:0007669"/>
    <property type="project" value="UniProtKB-EC"/>
</dbReference>
<dbReference type="Proteomes" id="UP001596956">
    <property type="component" value="Unassembled WGS sequence"/>
</dbReference>
<organism evidence="7 8">
    <name type="scientific">Streptomonospora algeriensis</name>
    <dbReference type="NCBI Taxonomy" id="995084"/>
    <lineage>
        <taxon>Bacteria</taxon>
        <taxon>Bacillati</taxon>
        <taxon>Actinomycetota</taxon>
        <taxon>Actinomycetes</taxon>
        <taxon>Streptosporangiales</taxon>
        <taxon>Nocardiopsidaceae</taxon>
        <taxon>Streptomonospora</taxon>
    </lineage>
</organism>
<evidence type="ECO:0000256" key="2">
    <source>
        <dbReference type="ARBA" id="ARBA00004983"/>
    </source>
</evidence>
<dbReference type="InterPro" id="IPR017655">
    <property type="entry name" value="Dehydro-deoxyglucarate_dehyd"/>
</dbReference>
<evidence type="ECO:0000256" key="3">
    <source>
        <dbReference type="ARBA" id="ARBA00007592"/>
    </source>
</evidence>
<evidence type="ECO:0000313" key="8">
    <source>
        <dbReference type="Proteomes" id="UP001596956"/>
    </source>
</evidence>
<keyword evidence="4 5" id="KW-0456">Lyase</keyword>
<evidence type="ECO:0000256" key="1">
    <source>
        <dbReference type="ARBA" id="ARBA00001446"/>
    </source>
</evidence>
<dbReference type="EMBL" id="JBHTHR010000417">
    <property type="protein sequence ID" value="MFD0802265.1"/>
    <property type="molecule type" value="Genomic_DNA"/>
</dbReference>
<accession>A0ABW3BGS2</accession>
<sequence>MPLPPAELRQSLTGLLGFPVTPFTDTGELDLPRFKEHLDDMLEARPGALFVACGTGEFASLTLEEHRTAVRTAVEHIGGAVPVLAGVGGGTRVAKEYLRSAEGEGADGALVLPPYLQVGPQSGLLSHYRELIGATGLGLIPYQRSTAILTPETAAELAQSDRVVALKDGHGDIELLQRIRSVTEGRLPLFNGMPTAETFVRPYRAIGAEAYSSAVLAFAPAVATAFFAAVERGDTAVQDELLREFYVPLTDLRNSTPGYAVSLVKAGLEVRGRSAGPVRPPLAEPSSEHKARLAHIIERGMAVADAEVAA</sequence>
<evidence type="ECO:0000256" key="5">
    <source>
        <dbReference type="HAMAP-Rule" id="MF_00694"/>
    </source>
</evidence>
<dbReference type="EC" id="4.2.1.41" evidence="5"/>
<proteinExistence type="inferred from homology"/>
<comment type="caution">
    <text evidence="7">The sequence shown here is derived from an EMBL/GenBank/DDBJ whole genome shotgun (WGS) entry which is preliminary data.</text>
</comment>
<comment type="similarity">
    <text evidence="3 5 6">Belongs to the DapA family.</text>
</comment>
<dbReference type="NCBIfam" id="NF002958">
    <property type="entry name" value="PRK03620.1"/>
    <property type="match status" value="1"/>
</dbReference>
<protein>
    <recommendedName>
        <fullName evidence="5">Probable 5-dehydro-4-deoxyglucarate dehydratase</fullName>
        <ecNumber evidence="5">4.2.1.41</ecNumber>
    </recommendedName>
    <alternativeName>
        <fullName evidence="5">5-keto-4-deoxy-glucarate dehydratase</fullName>
        <shortName evidence="5">KDGDH</shortName>
    </alternativeName>
</protein>
<gene>
    <name evidence="7" type="ORF">ACFQZU_13200</name>
</gene>
<evidence type="ECO:0000313" key="7">
    <source>
        <dbReference type="EMBL" id="MFD0802265.1"/>
    </source>
</evidence>
<comment type="pathway">
    <text evidence="2 5">Carbohydrate acid metabolism; D-glucarate degradation; 2,5-dioxopentanoate from D-glucarate: step 2/2.</text>
</comment>
<dbReference type="Gene3D" id="3.20.20.70">
    <property type="entry name" value="Aldolase class I"/>
    <property type="match status" value="1"/>
</dbReference>